<gene>
    <name evidence="2" type="ORF">H105_03112</name>
</gene>
<protein>
    <submittedName>
        <fullName evidence="2">Uncharacterized protein</fullName>
    </submittedName>
</protein>
<evidence type="ECO:0000313" key="3">
    <source>
        <dbReference type="Proteomes" id="UP000023623"/>
    </source>
</evidence>
<evidence type="ECO:0000313" key="2">
    <source>
        <dbReference type="EMBL" id="EZF75337.1"/>
    </source>
</evidence>
<reference evidence="2 3" key="1">
    <citation type="submission" date="2014-02" db="EMBL/GenBank/DDBJ databases">
        <title>The Genome Sequence of Trichophyton rubrum (morphotype soudanense) CBS 452.61.</title>
        <authorList>
            <consortium name="The Broad Institute Genomics Platform"/>
            <person name="Cuomo C.A."/>
            <person name="White T.C."/>
            <person name="Graser Y."/>
            <person name="Martinez-Rossi N."/>
            <person name="Heitman J."/>
            <person name="Young S.K."/>
            <person name="Zeng Q."/>
            <person name="Gargeya S."/>
            <person name="Abouelleil A."/>
            <person name="Alvarado L."/>
            <person name="Chapman S.B."/>
            <person name="Gainer-Dewar J."/>
            <person name="Goldberg J."/>
            <person name="Griggs A."/>
            <person name="Gujja S."/>
            <person name="Hansen M."/>
            <person name="Howarth C."/>
            <person name="Imamovic A."/>
            <person name="Larimer J."/>
            <person name="Martinez D."/>
            <person name="Murphy C."/>
            <person name="Pearson M.D."/>
            <person name="Persinoti G."/>
            <person name="Poon T."/>
            <person name="Priest M."/>
            <person name="Roberts A.D."/>
            <person name="Saif S."/>
            <person name="Shea T.D."/>
            <person name="Sykes S.N."/>
            <person name="Wortman J."/>
            <person name="Nusbaum C."/>
            <person name="Birren B."/>
        </authorList>
    </citation>
    <scope>NUCLEOTIDE SEQUENCE [LARGE SCALE GENOMIC DNA]</scope>
    <source>
        <strain evidence="2 3">CBS 452.61</strain>
    </source>
</reference>
<dbReference type="EMBL" id="KK208812">
    <property type="protein sequence ID" value="EZF75337.1"/>
    <property type="molecule type" value="Genomic_DNA"/>
</dbReference>
<feature type="region of interest" description="Disordered" evidence="1">
    <location>
        <begin position="27"/>
        <end position="87"/>
    </location>
</feature>
<dbReference type="Proteomes" id="UP000023623">
    <property type="component" value="Unassembled WGS sequence"/>
</dbReference>
<dbReference type="HOGENOM" id="CLU_2051349_0_0_1"/>
<evidence type="ECO:0000256" key="1">
    <source>
        <dbReference type="SAM" id="MobiDB-lite"/>
    </source>
</evidence>
<proteinExistence type="predicted"/>
<accession>A0A022XX87</accession>
<organism evidence="2 3">
    <name type="scientific">Trichophyton soudanense CBS 452.61</name>
    <dbReference type="NCBI Taxonomy" id="1215331"/>
    <lineage>
        <taxon>Eukaryota</taxon>
        <taxon>Fungi</taxon>
        <taxon>Dikarya</taxon>
        <taxon>Ascomycota</taxon>
        <taxon>Pezizomycotina</taxon>
        <taxon>Eurotiomycetes</taxon>
        <taxon>Eurotiomycetidae</taxon>
        <taxon>Onygenales</taxon>
        <taxon>Arthrodermataceae</taxon>
        <taxon>Trichophyton</taxon>
    </lineage>
</organism>
<sequence>MTGDVETAESVVKLEVSWKFKWWKLKMTKKKQKKQKPREEDEDEASQQGMATRRRAAGLVREDAAEKRKKRKKRKKTEEGEDEDGRDVEMALLATLAESLVQSMTTTRLGLCYSTVRLFY</sequence>
<keyword evidence="3" id="KW-1185">Reference proteome</keyword>
<feature type="compositionally biased region" description="Basic residues" evidence="1">
    <location>
        <begin position="27"/>
        <end position="36"/>
    </location>
</feature>
<dbReference type="AlphaFoldDB" id="A0A022XX87"/>
<name>A0A022XX87_TRISD</name>